<dbReference type="Gene3D" id="3.40.710.10">
    <property type="entry name" value="DD-peptidase/beta-lactamase superfamily"/>
    <property type="match status" value="1"/>
</dbReference>
<reference evidence="4" key="1">
    <citation type="submission" date="2019-01" db="EMBL/GenBank/DDBJ databases">
        <title>Draft genome sequences of three monokaryotic isolates of the white-rot basidiomycete fungus Dichomitus squalens.</title>
        <authorList>
            <consortium name="DOE Joint Genome Institute"/>
            <person name="Lopez S.C."/>
            <person name="Andreopoulos B."/>
            <person name="Pangilinan J."/>
            <person name="Lipzen A."/>
            <person name="Riley R."/>
            <person name="Ahrendt S."/>
            <person name="Ng V."/>
            <person name="Barry K."/>
            <person name="Daum C."/>
            <person name="Grigoriev I.V."/>
            <person name="Hilden K.S."/>
            <person name="Makela M.R."/>
            <person name="de Vries R.P."/>
        </authorList>
    </citation>
    <scope>NUCLEOTIDE SEQUENCE [LARGE SCALE GENOMIC DNA]</scope>
    <source>
        <strain evidence="4">OM18370.1</strain>
    </source>
</reference>
<evidence type="ECO:0000259" key="3">
    <source>
        <dbReference type="Pfam" id="PF00144"/>
    </source>
</evidence>
<feature type="chain" id="PRO_5020598312" evidence="2">
    <location>
        <begin position="23"/>
        <end position="591"/>
    </location>
</feature>
<dbReference type="SUPFAM" id="SSF56601">
    <property type="entry name" value="beta-lactamase/transpeptidase-like"/>
    <property type="match status" value="1"/>
</dbReference>
<dbReference type="Pfam" id="PF00144">
    <property type="entry name" value="Beta-lactamase"/>
    <property type="match status" value="1"/>
</dbReference>
<dbReference type="PANTHER" id="PTHR46825:SF15">
    <property type="entry name" value="BETA-LACTAMASE-RELATED DOMAIN-CONTAINING PROTEIN"/>
    <property type="match status" value="1"/>
</dbReference>
<evidence type="ECO:0000313" key="4">
    <source>
        <dbReference type="EMBL" id="TBU24867.1"/>
    </source>
</evidence>
<gene>
    <name evidence="4" type="ORF">BD311DRAFT_765705</name>
</gene>
<dbReference type="OrthoDB" id="5946976at2759"/>
<dbReference type="AlphaFoldDB" id="A0A4Q9ME28"/>
<feature type="signal peptide" evidence="2">
    <location>
        <begin position="1"/>
        <end position="22"/>
    </location>
</feature>
<comment type="similarity">
    <text evidence="1">Belongs to the peptidase S12 family.</text>
</comment>
<name>A0A4Q9ME28_9APHY</name>
<evidence type="ECO:0000256" key="1">
    <source>
        <dbReference type="ARBA" id="ARBA00038215"/>
    </source>
</evidence>
<dbReference type="EMBL" id="ML143471">
    <property type="protein sequence ID" value="TBU24867.1"/>
    <property type="molecule type" value="Genomic_DNA"/>
</dbReference>
<proteinExistence type="inferred from homology"/>
<accession>A0A4Q9ME28</accession>
<dbReference type="InterPro" id="IPR012338">
    <property type="entry name" value="Beta-lactam/transpept-like"/>
</dbReference>
<sequence length="591" mass="65068">MARLSLLYAFLIITATWRVSQAKQETFFLPDNNAAQLYFTDTLLPPQLLSYVDEIRQNGTIPGISIGVVRLGENKEPIIQLASSGRKTEEGNGHDLTPDTLFCLASCSKAFLATSVGLLMEDYATAQNVTPLPSGLTRFDWDTKVIDIVPKELGWGLHDIGGDDWATRKASIADILGHVSGLPRHDHSYRLGDTPEDIVRRMRLLRTSYELREMWSYNNQFYVLGAYLVSHYANTSYSDFVERRLFKPLGMTTSTFSPSAANSSGLLTDTWAKFGRQIPFWFDDSVGELKAGAGGVISSTQDMVKWLAVLLNEGQHPATNKTVIPKSVFDAVTTSRWIVSGKPAGPLRDSIVGYGMGWMRSNYGDVEVVEHTGGIPGFSTLVAFVPQRNLGVVILSNANEKAVWNSKIFMRILDDVLGSKTSMTAVYSSQAEAERSPTMELTSPSLALEDYTGLYTAPGYLPIRLCSKEIHSKHCRDVISDFAAIHNSSTLESSLYAAFPAVWASHVRLSHFSGDVFNITFTALFPNGYGQNTTAFETAETGESEGWVEFKVAKGEVEGFSLVIDHAAHESRKRKIGSELTETGDAWFAKA</sequence>
<keyword evidence="2" id="KW-0732">Signal</keyword>
<evidence type="ECO:0000256" key="2">
    <source>
        <dbReference type="SAM" id="SignalP"/>
    </source>
</evidence>
<organism evidence="4">
    <name type="scientific">Dichomitus squalens</name>
    <dbReference type="NCBI Taxonomy" id="114155"/>
    <lineage>
        <taxon>Eukaryota</taxon>
        <taxon>Fungi</taxon>
        <taxon>Dikarya</taxon>
        <taxon>Basidiomycota</taxon>
        <taxon>Agaricomycotina</taxon>
        <taxon>Agaricomycetes</taxon>
        <taxon>Polyporales</taxon>
        <taxon>Polyporaceae</taxon>
        <taxon>Dichomitus</taxon>
    </lineage>
</organism>
<dbReference type="InterPro" id="IPR001466">
    <property type="entry name" value="Beta-lactam-related"/>
</dbReference>
<dbReference type="InterPro" id="IPR050491">
    <property type="entry name" value="AmpC-like"/>
</dbReference>
<dbReference type="PANTHER" id="PTHR46825">
    <property type="entry name" value="D-ALANYL-D-ALANINE-CARBOXYPEPTIDASE/ENDOPEPTIDASE AMPH"/>
    <property type="match status" value="1"/>
</dbReference>
<dbReference type="Proteomes" id="UP000292957">
    <property type="component" value="Unassembled WGS sequence"/>
</dbReference>
<protein>
    <submittedName>
        <fullName evidence="4">Beta-lactamase/transpeptidase-like protein</fullName>
    </submittedName>
</protein>
<feature type="domain" description="Beta-lactamase-related" evidence="3">
    <location>
        <begin position="52"/>
        <end position="401"/>
    </location>
</feature>